<feature type="compositionally biased region" description="Basic and acidic residues" evidence="1">
    <location>
        <begin position="43"/>
        <end position="59"/>
    </location>
</feature>
<dbReference type="AlphaFoldDB" id="A0A0Y9PRQ0"/>
<evidence type="ECO:0000313" key="3">
    <source>
        <dbReference type="Proteomes" id="UP000069549"/>
    </source>
</evidence>
<organism evidence="2 3">
    <name type="scientific">Plasmodium berghei</name>
    <dbReference type="NCBI Taxonomy" id="5821"/>
    <lineage>
        <taxon>Eukaryota</taxon>
        <taxon>Sar</taxon>
        <taxon>Alveolata</taxon>
        <taxon>Apicomplexa</taxon>
        <taxon>Aconoidasida</taxon>
        <taxon>Haemosporida</taxon>
        <taxon>Plasmodiidae</taxon>
        <taxon>Plasmodium</taxon>
        <taxon>Plasmodium (Vinckeia)</taxon>
    </lineage>
</organism>
<evidence type="ECO:0000313" key="2">
    <source>
        <dbReference type="EMBL" id="CXH16246.1"/>
    </source>
</evidence>
<feature type="compositionally biased region" description="Acidic residues" evidence="1">
    <location>
        <begin position="60"/>
        <end position="84"/>
    </location>
</feature>
<feature type="region of interest" description="Disordered" evidence="1">
    <location>
        <begin position="1"/>
        <end position="84"/>
    </location>
</feature>
<gene>
    <name evidence="2" type="ORF">PBK173_000510000</name>
</gene>
<dbReference type="Proteomes" id="UP000069549">
    <property type="component" value="Unassembled WGS sequence"/>
</dbReference>
<dbReference type="VEuPathDB" id="PlasmoDB:PBANKA_0316200"/>
<feature type="non-terminal residue" evidence="2">
    <location>
        <position position="211"/>
    </location>
</feature>
<name>A0A0Y9PRQ0_PLABE</name>
<feature type="non-terminal residue" evidence="2">
    <location>
        <position position="1"/>
    </location>
</feature>
<accession>A0A0Y9PRQ0</accession>
<feature type="compositionally biased region" description="Acidic residues" evidence="1">
    <location>
        <begin position="1"/>
        <end position="14"/>
    </location>
</feature>
<proteinExistence type="predicted"/>
<dbReference type="EMBL" id="FFUQ01000125">
    <property type="protein sequence ID" value="CXH16246.1"/>
    <property type="molecule type" value="Genomic_DNA"/>
</dbReference>
<evidence type="ECO:0000256" key="1">
    <source>
        <dbReference type="SAM" id="MobiDB-lite"/>
    </source>
</evidence>
<sequence>QEEIEHYEEDEQEEIEHSKEDEQVEQPEQEEIEHVEEDEQEEVEHAAEDEQIEVERVEQPEQEEIEYYEEDEQEEIEHSEEDEQIEVKHVEQPEQVEVEHVEEDKKEEEKKIIMSMKGEASSLYEIFSHMVMDLSLIMNPNKVSDDELIRIFKDYQDNLNRKYNLGFDTMDKLEKEGNGGIVEPSNNDVELKENANDFLKDTLEISKESGK</sequence>
<protein>
    <submittedName>
        <fullName evidence="2">Uncharacterized protein</fullName>
    </submittedName>
</protein>
<feature type="compositionally biased region" description="Acidic residues" evidence="1">
    <location>
        <begin position="22"/>
        <end position="42"/>
    </location>
</feature>
<reference evidence="2 3" key="1">
    <citation type="submission" date="2016-02" db="EMBL/GenBank/DDBJ databases">
        <authorList>
            <consortium name="Pathogen Informatics"/>
        </authorList>
    </citation>
    <scope>NUCLEOTIDE SEQUENCE [LARGE SCALE GENOMIC DNA]</scope>
    <source>
        <strain evidence="2 3">K173</strain>
    </source>
</reference>